<evidence type="ECO:0000256" key="1">
    <source>
        <dbReference type="SAM" id="SignalP"/>
    </source>
</evidence>
<protein>
    <submittedName>
        <fullName evidence="2">Uncharacterized protein</fullName>
    </submittedName>
</protein>
<accession>A0AB39KQ70</accession>
<name>A0AB39KQ70_9CAUL</name>
<feature type="chain" id="PRO_5044269872" evidence="1">
    <location>
        <begin position="19"/>
        <end position="175"/>
    </location>
</feature>
<evidence type="ECO:0000313" key="2">
    <source>
        <dbReference type="EMBL" id="XDO96001.1"/>
    </source>
</evidence>
<dbReference type="AlphaFoldDB" id="A0AB39KQ70"/>
<gene>
    <name evidence="2" type="ORF">ABOZ73_14540</name>
</gene>
<dbReference type="EMBL" id="CP158375">
    <property type="protein sequence ID" value="XDO96001.1"/>
    <property type="molecule type" value="Genomic_DNA"/>
</dbReference>
<feature type="signal peptide" evidence="1">
    <location>
        <begin position="1"/>
        <end position="18"/>
    </location>
</feature>
<dbReference type="RefSeq" id="WP_369058857.1">
    <property type="nucleotide sequence ID" value="NZ_CP158375.1"/>
</dbReference>
<keyword evidence="1" id="KW-0732">Signal</keyword>
<organism evidence="2">
    <name type="scientific">Caulobacter sp. 73W</name>
    <dbReference type="NCBI Taxonomy" id="3161137"/>
    <lineage>
        <taxon>Bacteria</taxon>
        <taxon>Pseudomonadati</taxon>
        <taxon>Pseudomonadota</taxon>
        <taxon>Alphaproteobacteria</taxon>
        <taxon>Caulobacterales</taxon>
        <taxon>Caulobacteraceae</taxon>
        <taxon>Caulobacter</taxon>
    </lineage>
</organism>
<proteinExistence type="predicted"/>
<sequence>MAPAFLLALSLFAQGAPAAAANPAEAPFPVGAPTDDYGFTAWCYGAVGGYIDLYDKVMPEVERIERAWPSPSGVDASLKVYPQLRDQGAKDMKLFAGAIEAAERASPTVIAEQGKSAIGKGRGIWTGAATSDKAKLAQAWMGWTPPARCAPTAQRLQAKASLFGKALNANNPGTQ</sequence>
<reference evidence="2" key="1">
    <citation type="submission" date="2024-06" db="EMBL/GenBank/DDBJ databases">
        <title>Caulobacter inopinatus, sp. nov.</title>
        <authorList>
            <person name="Donachie S.P."/>
        </authorList>
    </citation>
    <scope>NUCLEOTIDE SEQUENCE</scope>
    <source>
        <strain evidence="2">73W</strain>
    </source>
</reference>